<evidence type="ECO:0000313" key="1">
    <source>
        <dbReference type="EMBL" id="ESK48229.1"/>
    </source>
</evidence>
<sequence length="104" mass="11984">MRNKQILIRLSDAEHRQLAELCQQLELNQSEVIRHQLFNQKPSAHVELAQVQELRMIALQLKHILQHDNCLSAAERADHATDLEALIEELKLIVRKLSQGVHLA</sequence>
<dbReference type="Pfam" id="PF21983">
    <property type="entry name" value="NikA-like"/>
    <property type="match status" value="1"/>
</dbReference>
<reference evidence="1 2" key="1">
    <citation type="submission" date="2013-10" db="EMBL/GenBank/DDBJ databases">
        <title>The Genome Sequence of Acinetobacter brisouii CIP 110357.</title>
        <authorList>
            <consortium name="The Broad Institute Genomics Platform"/>
            <consortium name="The Broad Institute Genome Sequencing Center for Infectious Disease"/>
            <person name="Cerqueira G."/>
            <person name="Feldgarden M."/>
            <person name="Courvalin P."/>
            <person name="Grillot-Courvalin C."/>
            <person name="Clermont D."/>
            <person name="Rocha E."/>
            <person name="Yoon E.-J."/>
            <person name="Nemec A."/>
            <person name="Young S.K."/>
            <person name="Zeng Q."/>
            <person name="Gargeya S."/>
            <person name="Fitzgerald M."/>
            <person name="Abouelleil A."/>
            <person name="Alvarado L."/>
            <person name="Berlin A.M."/>
            <person name="Chapman S.B."/>
            <person name="Gainer-Dewar J."/>
            <person name="Goldberg J."/>
            <person name="Gnerre S."/>
            <person name="Griggs A."/>
            <person name="Gujja S."/>
            <person name="Hansen M."/>
            <person name="Howarth C."/>
            <person name="Imamovic A."/>
            <person name="Ireland A."/>
            <person name="Larimer J."/>
            <person name="McCowan C."/>
            <person name="Murphy C."/>
            <person name="Pearson M."/>
            <person name="Poon T.W."/>
            <person name="Priest M."/>
            <person name="Roberts A."/>
            <person name="Saif S."/>
            <person name="Shea T."/>
            <person name="Sykes S."/>
            <person name="Wortman J."/>
            <person name="Nusbaum C."/>
            <person name="Birren B."/>
        </authorList>
    </citation>
    <scope>NUCLEOTIDE SEQUENCE [LARGE SCALE GENOMIC DNA]</scope>
    <source>
        <strain evidence="1 2">CIP 110357</strain>
    </source>
</reference>
<name>V2VKU3_9GAMM</name>
<keyword evidence="2" id="KW-1185">Reference proteome</keyword>
<gene>
    <name evidence="1" type="ORF">P255_02872</name>
</gene>
<protein>
    <submittedName>
        <fullName evidence="1">Uncharacterized protein</fullName>
    </submittedName>
</protein>
<dbReference type="RefSeq" id="WP_004898456.1">
    <property type="nucleotide sequence ID" value="NZ_BBTI01000014.1"/>
</dbReference>
<dbReference type="AlphaFoldDB" id="V2VKU3"/>
<dbReference type="OrthoDB" id="6710634at2"/>
<dbReference type="Proteomes" id="UP000018418">
    <property type="component" value="Unassembled WGS sequence"/>
</dbReference>
<dbReference type="InterPro" id="IPR053842">
    <property type="entry name" value="NikA-like"/>
</dbReference>
<dbReference type="HOGENOM" id="CLU_2257626_0_0_6"/>
<proteinExistence type="predicted"/>
<organism evidence="1 2">
    <name type="scientific">Acinetobacter brisouii CIP 110357</name>
    <dbReference type="NCBI Taxonomy" id="1341683"/>
    <lineage>
        <taxon>Bacteria</taxon>
        <taxon>Pseudomonadati</taxon>
        <taxon>Pseudomonadota</taxon>
        <taxon>Gammaproteobacteria</taxon>
        <taxon>Moraxellales</taxon>
        <taxon>Moraxellaceae</taxon>
        <taxon>Acinetobacter</taxon>
    </lineage>
</organism>
<dbReference type="EMBL" id="AYEU01000012">
    <property type="protein sequence ID" value="ESK48229.1"/>
    <property type="molecule type" value="Genomic_DNA"/>
</dbReference>
<dbReference type="PATRIC" id="fig|1341683.3.peg.2842"/>
<evidence type="ECO:0000313" key="2">
    <source>
        <dbReference type="Proteomes" id="UP000018418"/>
    </source>
</evidence>
<comment type="caution">
    <text evidence="1">The sequence shown here is derived from an EMBL/GenBank/DDBJ whole genome shotgun (WGS) entry which is preliminary data.</text>
</comment>
<accession>V2VKU3</accession>